<evidence type="ECO:0000256" key="6">
    <source>
        <dbReference type="SAM" id="Phobius"/>
    </source>
</evidence>
<keyword evidence="5 6" id="KW-0472">Membrane</keyword>
<evidence type="ECO:0000313" key="7">
    <source>
        <dbReference type="EMBL" id="GEJ55646.1"/>
    </source>
</evidence>
<accession>A0A7I9VGY0</accession>
<evidence type="ECO:0000256" key="1">
    <source>
        <dbReference type="ARBA" id="ARBA00004651"/>
    </source>
</evidence>
<dbReference type="PANTHER" id="PTHR39087">
    <property type="entry name" value="UPF0104 MEMBRANE PROTEIN MJ1595"/>
    <property type="match status" value="1"/>
</dbReference>
<dbReference type="EMBL" id="BJTG01000001">
    <property type="protein sequence ID" value="GEJ55646.1"/>
    <property type="molecule type" value="Genomic_DNA"/>
</dbReference>
<feature type="transmembrane region" description="Helical" evidence="6">
    <location>
        <begin position="273"/>
        <end position="292"/>
    </location>
</feature>
<evidence type="ECO:0000313" key="8">
    <source>
        <dbReference type="Proteomes" id="UP000503640"/>
    </source>
</evidence>
<feature type="transmembrane region" description="Helical" evidence="6">
    <location>
        <begin position="117"/>
        <end position="143"/>
    </location>
</feature>
<name>A0A7I9VGY0_9BACT</name>
<dbReference type="PANTHER" id="PTHR39087:SF2">
    <property type="entry name" value="UPF0104 MEMBRANE PROTEIN MJ1595"/>
    <property type="match status" value="1"/>
</dbReference>
<dbReference type="Pfam" id="PF03706">
    <property type="entry name" value="LPG_synthase_TM"/>
    <property type="match status" value="1"/>
</dbReference>
<keyword evidence="2" id="KW-1003">Cell membrane</keyword>
<dbReference type="AlphaFoldDB" id="A0A7I9VGY0"/>
<feature type="transmembrane region" description="Helical" evidence="6">
    <location>
        <begin position="304"/>
        <end position="322"/>
    </location>
</feature>
<dbReference type="InterPro" id="IPR022791">
    <property type="entry name" value="L-PG_synthase/AglD"/>
</dbReference>
<dbReference type="Proteomes" id="UP000503640">
    <property type="component" value="Unassembled WGS sequence"/>
</dbReference>
<feature type="transmembrane region" description="Helical" evidence="6">
    <location>
        <begin position="222"/>
        <end position="242"/>
    </location>
</feature>
<feature type="transmembrane region" description="Helical" evidence="6">
    <location>
        <begin position="155"/>
        <end position="176"/>
    </location>
</feature>
<evidence type="ECO:0000256" key="5">
    <source>
        <dbReference type="ARBA" id="ARBA00023136"/>
    </source>
</evidence>
<keyword evidence="3 6" id="KW-0812">Transmembrane</keyword>
<feature type="transmembrane region" description="Helical" evidence="6">
    <location>
        <begin position="249"/>
        <end position="267"/>
    </location>
</feature>
<sequence>MSVASKRSAQALAGLSVSALAWWAAARGISWRAAWDAARDGDYRFLVPYAALFVAIHLVRVLRWRLLLGPVNRVRFRRLNAATAVGMMAVQILPFRMGELARPTLVADGVRLPFAAALSSVVVERLVDGLSATLLLVLAALALPPELPGLPVVRAAGLAAFAAFAALTGALALAWWKRSFTVRLTERLLRPISVRLAERSSRVVDAFIEALRFAPGGARVPLLLVLTVAYWALAAASIRVLAMALGLHLSVAASALVLGTVVLGVMIPAGPAMVGTFQAGVVAGLSLALPAFELGARGVAFANVLWGAQVGLQVAMGLLFLASPHIRTGLLLRGCVAGPGPRS</sequence>
<evidence type="ECO:0000256" key="2">
    <source>
        <dbReference type="ARBA" id="ARBA00022475"/>
    </source>
</evidence>
<protein>
    <recommendedName>
        <fullName evidence="9">Flippase-like domain-containing protein</fullName>
    </recommendedName>
</protein>
<keyword evidence="8" id="KW-1185">Reference proteome</keyword>
<evidence type="ECO:0000256" key="4">
    <source>
        <dbReference type="ARBA" id="ARBA00022989"/>
    </source>
</evidence>
<gene>
    <name evidence="7" type="ORF">AMYX_03870</name>
</gene>
<dbReference type="NCBIfam" id="TIGR00374">
    <property type="entry name" value="flippase-like domain"/>
    <property type="match status" value="1"/>
</dbReference>
<keyword evidence="4 6" id="KW-1133">Transmembrane helix</keyword>
<comment type="subcellular location">
    <subcellularLocation>
        <location evidence="1">Cell membrane</location>
        <topology evidence="1">Multi-pass membrane protein</topology>
    </subcellularLocation>
</comment>
<organism evidence="7 8">
    <name type="scientific">Anaeromyxobacter diazotrophicus</name>
    <dbReference type="NCBI Taxonomy" id="2590199"/>
    <lineage>
        <taxon>Bacteria</taxon>
        <taxon>Pseudomonadati</taxon>
        <taxon>Myxococcota</taxon>
        <taxon>Myxococcia</taxon>
        <taxon>Myxococcales</taxon>
        <taxon>Cystobacterineae</taxon>
        <taxon>Anaeromyxobacteraceae</taxon>
        <taxon>Anaeromyxobacter</taxon>
    </lineage>
</organism>
<evidence type="ECO:0000256" key="3">
    <source>
        <dbReference type="ARBA" id="ARBA00022692"/>
    </source>
</evidence>
<dbReference type="GO" id="GO:0005886">
    <property type="term" value="C:plasma membrane"/>
    <property type="evidence" value="ECO:0007669"/>
    <property type="project" value="UniProtKB-SubCell"/>
</dbReference>
<evidence type="ECO:0008006" key="9">
    <source>
        <dbReference type="Google" id="ProtNLM"/>
    </source>
</evidence>
<feature type="transmembrane region" description="Helical" evidence="6">
    <location>
        <begin position="43"/>
        <end position="59"/>
    </location>
</feature>
<comment type="caution">
    <text evidence="7">The sequence shown here is derived from an EMBL/GenBank/DDBJ whole genome shotgun (WGS) entry which is preliminary data.</text>
</comment>
<proteinExistence type="predicted"/>
<reference evidence="8" key="1">
    <citation type="journal article" date="2020" name="Appl. Environ. Microbiol.">
        <title>Diazotrophic Anaeromyxobacter Isolates from Soils.</title>
        <authorList>
            <person name="Masuda Y."/>
            <person name="Yamanaka H."/>
            <person name="Xu Z.X."/>
            <person name="Shiratori Y."/>
            <person name="Aono T."/>
            <person name="Amachi S."/>
            <person name="Senoo K."/>
            <person name="Itoh H."/>
        </authorList>
    </citation>
    <scope>NUCLEOTIDE SEQUENCE [LARGE SCALE GENOMIC DNA]</scope>
    <source>
        <strain evidence="8">R267</strain>
    </source>
</reference>